<organism evidence="2">
    <name type="scientific">marine sediment metagenome</name>
    <dbReference type="NCBI Taxonomy" id="412755"/>
    <lineage>
        <taxon>unclassified sequences</taxon>
        <taxon>metagenomes</taxon>
        <taxon>ecological metagenomes</taxon>
    </lineage>
</organism>
<gene>
    <name evidence="2" type="ORF">S01H1_53951</name>
</gene>
<protein>
    <recommendedName>
        <fullName evidence="1">Serine dehydratase-like alpha subunit domain-containing protein</fullName>
    </recommendedName>
</protein>
<evidence type="ECO:0000313" key="2">
    <source>
        <dbReference type="EMBL" id="GAG27413.1"/>
    </source>
</evidence>
<feature type="domain" description="Serine dehydratase-like alpha subunit" evidence="1">
    <location>
        <begin position="4"/>
        <end position="114"/>
    </location>
</feature>
<name>X0WSB1_9ZZZZ</name>
<accession>X0WSB1</accession>
<dbReference type="PANTHER" id="PTHR30501">
    <property type="entry name" value="UPF0597 PROTEIN YHAM"/>
    <property type="match status" value="1"/>
</dbReference>
<dbReference type="GO" id="GO:0019450">
    <property type="term" value="P:L-cysteine catabolic process to pyruvate"/>
    <property type="evidence" value="ECO:0007669"/>
    <property type="project" value="TreeGrafter"/>
</dbReference>
<dbReference type="InterPro" id="IPR005130">
    <property type="entry name" value="Ser_deHydtase-like_asu"/>
</dbReference>
<evidence type="ECO:0000259" key="1">
    <source>
        <dbReference type="Pfam" id="PF03313"/>
    </source>
</evidence>
<dbReference type="InterPro" id="IPR021144">
    <property type="entry name" value="UPF0597"/>
</dbReference>
<dbReference type="AlphaFoldDB" id="X0WSB1"/>
<dbReference type="Pfam" id="PF03313">
    <property type="entry name" value="SDH_alpha"/>
    <property type="match status" value="1"/>
</dbReference>
<dbReference type="EMBL" id="BARS01034972">
    <property type="protein sequence ID" value="GAG27413.1"/>
    <property type="molecule type" value="Genomic_DNA"/>
</dbReference>
<sequence length="125" mass="12752">MTYHTRYLSALCGCAVKAGLGATAGIAYLLTGSVDSVGMAIQNMAGTITGLICDGGKEGCSLKLAASASAAVQSALLATKGMRVPSDNGIVAEKVEETIHNIGRVCQAMVMTDVEIVRIMADKAT</sequence>
<comment type="caution">
    <text evidence="2">The sequence shown here is derived from an EMBL/GenBank/DDBJ whole genome shotgun (WGS) entry which is preliminary data.</text>
</comment>
<reference evidence="2" key="1">
    <citation type="journal article" date="2014" name="Front. Microbiol.">
        <title>High frequency of phylogenetically diverse reductive dehalogenase-homologous genes in deep subseafloor sedimentary metagenomes.</title>
        <authorList>
            <person name="Kawai M."/>
            <person name="Futagami T."/>
            <person name="Toyoda A."/>
            <person name="Takaki Y."/>
            <person name="Nishi S."/>
            <person name="Hori S."/>
            <person name="Arai W."/>
            <person name="Tsubouchi T."/>
            <person name="Morono Y."/>
            <person name="Uchiyama I."/>
            <person name="Ito T."/>
            <person name="Fujiyama A."/>
            <person name="Inagaki F."/>
            <person name="Takami H."/>
        </authorList>
    </citation>
    <scope>NUCLEOTIDE SEQUENCE</scope>
    <source>
        <strain evidence="2">Expedition CK06-06</strain>
    </source>
</reference>
<proteinExistence type="predicted"/>
<dbReference type="GO" id="GO:0080146">
    <property type="term" value="F:L-cysteine desulfhydrase activity"/>
    <property type="evidence" value="ECO:0007669"/>
    <property type="project" value="TreeGrafter"/>
</dbReference>
<dbReference type="PANTHER" id="PTHR30501:SF2">
    <property type="entry name" value="UPF0597 PROTEIN YHAM"/>
    <property type="match status" value="1"/>
</dbReference>